<dbReference type="InterPro" id="IPR002777">
    <property type="entry name" value="PFD_beta-like"/>
</dbReference>
<evidence type="ECO:0000256" key="1">
    <source>
        <dbReference type="ARBA" id="ARBA00008045"/>
    </source>
</evidence>
<evidence type="ECO:0000313" key="4">
    <source>
        <dbReference type="EMBL" id="CAD7696210.1"/>
    </source>
</evidence>
<dbReference type="InterPro" id="IPR009053">
    <property type="entry name" value="Prefoldin"/>
</dbReference>
<dbReference type="GO" id="GO:0009409">
    <property type="term" value="P:response to cold"/>
    <property type="evidence" value="ECO:0007669"/>
    <property type="project" value="UniProtKB-ARBA"/>
</dbReference>
<dbReference type="OrthoDB" id="5242628at2759"/>
<evidence type="ECO:0000256" key="3">
    <source>
        <dbReference type="SAM" id="Coils"/>
    </source>
</evidence>
<accession>A0A8S1IYH4</accession>
<feature type="coiled-coil region" evidence="3">
    <location>
        <begin position="11"/>
        <end position="45"/>
    </location>
</feature>
<comment type="caution">
    <text evidence="4">The sequence shown here is derived from an EMBL/GenBank/DDBJ whole genome shotgun (WGS) entry which is preliminary data.</text>
</comment>
<reference evidence="4" key="1">
    <citation type="submission" date="2020-12" db="EMBL/GenBank/DDBJ databases">
        <authorList>
            <person name="Iha C."/>
        </authorList>
    </citation>
    <scope>NUCLEOTIDE SEQUENCE</scope>
</reference>
<keyword evidence="5" id="KW-1185">Reference proteome</keyword>
<dbReference type="GO" id="GO:0044183">
    <property type="term" value="F:protein folding chaperone"/>
    <property type="evidence" value="ECO:0007669"/>
    <property type="project" value="TreeGrafter"/>
</dbReference>
<sequence length="116" mass="13193">MADVEAQRKAAFELQDRMSDAHLRLRNLQSQQRMKERSLQEAELVAEQIRPLPEDARVYRTVGRAYFLAPKGDVLDSLVGEAEKAKKELESMKSLQEAARNDFKEAETSMAALREG</sequence>
<dbReference type="Pfam" id="PF01920">
    <property type="entry name" value="Prefoldin_2"/>
    <property type="match status" value="1"/>
</dbReference>
<evidence type="ECO:0000313" key="5">
    <source>
        <dbReference type="Proteomes" id="UP000708148"/>
    </source>
</evidence>
<keyword evidence="2" id="KW-0143">Chaperone</keyword>
<dbReference type="GO" id="GO:0051082">
    <property type="term" value="F:unfolded protein binding"/>
    <property type="evidence" value="ECO:0007669"/>
    <property type="project" value="InterPro"/>
</dbReference>
<gene>
    <name evidence="4" type="ORF">OSTQU699_LOCUS1571</name>
</gene>
<name>A0A8S1IYH4_9CHLO</name>
<protein>
    <recommendedName>
        <fullName evidence="6">Prefoldin</fullName>
    </recommendedName>
</protein>
<proteinExistence type="inferred from homology"/>
<dbReference type="Gene3D" id="1.10.287.370">
    <property type="match status" value="1"/>
</dbReference>
<dbReference type="GO" id="GO:0016272">
    <property type="term" value="C:prefoldin complex"/>
    <property type="evidence" value="ECO:0007669"/>
    <property type="project" value="InterPro"/>
</dbReference>
<feature type="coiled-coil region" evidence="3">
    <location>
        <begin position="75"/>
        <end position="102"/>
    </location>
</feature>
<dbReference type="GO" id="GO:0005737">
    <property type="term" value="C:cytoplasm"/>
    <property type="evidence" value="ECO:0007669"/>
    <property type="project" value="TreeGrafter"/>
</dbReference>
<organism evidence="4 5">
    <name type="scientific">Ostreobium quekettii</name>
    <dbReference type="NCBI Taxonomy" id="121088"/>
    <lineage>
        <taxon>Eukaryota</taxon>
        <taxon>Viridiplantae</taxon>
        <taxon>Chlorophyta</taxon>
        <taxon>core chlorophytes</taxon>
        <taxon>Ulvophyceae</taxon>
        <taxon>TCBD clade</taxon>
        <taxon>Bryopsidales</taxon>
        <taxon>Ostreobineae</taxon>
        <taxon>Ostreobiaceae</taxon>
        <taxon>Ostreobium</taxon>
    </lineage>
</organism>
<dbReference type="SUPFAM" id="SSF46579">
    <property type="entry name" value="Prefoldin"/>
    <property type="match status" value="1"/>
</dbReference>
<dbReference type="PANTHER" id="PTHR20903">
    <property type="entry name" value="PREFOLDIN SUBUNIT 1-RELATED"/>
    <property type="match status" value="1"/>
</dbReference>
<comment type="similarity">
    <text evidence="1">Belongs to the prefoldin subunit beta family.</text>
</comment>
<evidence type="ECO:0000256" key="2">
    <source>
        <dbReference type="ARBA" id="ARBA00023186"/>
    </source>
</evidence>
<dbReference type="Proteomes" id="UP000708148">
    <property type="component" value="Unassembled WGS sequence"/>
</dbReference>
<dbReference type="AlphaFoldDB" id="A0A8S1IYH4"/>
<keyword evidence="3" id="KW-0175">Coiled coil</keyword>
<dbReference type="EMBL" id="CAJHUC010000444">
    <property type="protein sequence ID" value="CAD7696210.1"/>
    <property type="molecule type" value="Genomic_DNA"/>
</dbReference>
<dbReference type="PANTHER" id="PTHR20903:SF0">
    <property type="entry name" value="PREFOLDIN SUBUNIT 1"/>
    <property type="match status" value="1"/>
</dbReference>
<evidence type="ECO:0008006" key="6">
    <source>
        <dbReference type="Google" id="ProtNLM"/>
    </source>
</evidence>